<reference evidence="2 3" key="1">
    <citation type="journal article" date="2018" name="Nat. Ecol. Evol.">
        <title>Pezizomycetes genomes reveal the molecular basis of ectomycorrhizal truffle lifestyle.</title>
        <authorList>
            <person name="Murat C."/>
            <person name="Payen T."/>
            <person name="Noel B."/>
            <person name="Kuo A."/>
            <person name="Morin E."/>
            <person name="Chen J."/>
            <person name="Kohler A."/>
            <person name="Krizsan K."/>
            <person name="Balestrini R."/>
            <person name="Da Silva C."/>
            <person name="Montanini B."/>
            <person name="Hainaut M."/>
            <person name="Levati E."/>
            <person name="Barry K.W."/>
            <person name="Belfiori B."/>
            <person name="Cichocki N."/>
            <person name="Clum A."/>
            <person name="Dockter R.B."/>
            <person name="Fauchery L."/>
            <person name="Guy J."/>
            <person name="Iotti M."/>
            <person name="Le Tacon F."/>
            <person name="Lindquist E.A."/>
            <person name="Lipzen A."/>
            <person name="Malagnac F."/>
            <person name="Mello A."/>
            <person name="Molinier V."/>
            <person name="Miyauchi S."/>
            <person name="Poulain J."/>
            <person name="Riccioni C."/>
            <person name="Rubini A."/>
            <person name="Sitrit Y."/>
            <person name="Splivallo R."/>
            <person name="Traeger S."/>
            <person name="Wang M."/>
            <person name="Zifcakova L."/>
            <person name="Wipf D."/>
            <person name="Zambonelli A."/>
            <person name="Paolocci F."/>
            <person name="Nowrousian M."/>
            <person name="Ottonello S."/>
            <person name="Baldrian P."/>
            <person name="Spatafora J.W."/>
            <person name="Henrissat B."/>
            <person name="Nagy L.G."/>
            <person name="Aury J.M."/>
            <person name="Wincker P."/>
            <person name="Grigoriev I.V."/>
            <person name="Bonfante P."/>
            <person name="Martin F.M."/>
        </authorList>
    </citation>
    <scope>NUCLEOTIDE SEQUENCE [LARGE SCALE GENOMIC DNA]</scope>
    <source>
        <strain evidence="2 3">120613-1</strain>
    </source>
</reference>
<protein>
    <recommendedName>
        <fullName evidence="4">NYN domain-containing protein</fullName>
    </recommendedName>
</protein>
<gene>
    <name evidence="2" type="ORF">L873DRAFT_1793409</name>
</gene>
<dbReference type="Proteomes" id="UP000276215">
    <property type="component" value="Unassembled WGS sequence"/>
</dbReference>
<dbReference type="Gene3D" id="3.40.50.1010">
    <property type="entry name" value="5'-nuclease"/>
    <property type="match status" value="1"/>
</dbReference>
<dbReference type="EMBL" id="ML120446">
    <property type="protein sequence ID" value="RPA93825.1"/>
    <property type="molecule type" value="Genomic_DNA"/>
</dbReference>
<evidence type="ECO:0000313" key="3">
    <source>
        <dbReference type="Proteomes" id="UP000276215"/>
    </source>
</evidence>
<dbReference type="OrthoDB" id="5590473at2759"/>
<keyword evidence="3" id="KW-1185">Reference proteome</keyword>
<evidence type="ECO:0008006" key="4">
    <source>
        <dbReference type="Google" id="ProtNLM"/>
    </source>
</evidence>
<accession>A0A3N4J6L9</accession>
<dbReference type="CDD" id="cd18724">
    <property type="entry name" value="PIN_LabA-like"/>
    <property type="match status" value="1"/>
</dbReference>
<dbReference type="STRING" id="1336337.A0A3N4J6L9"/>
<organism evidence="2 3">
    <name type="scientific">Choiromyces venosus 120613-1</name>
    <dbReference type="NCBI Taxonomy" id="1336337"/>
    <lineage>
        <taxon>Eukaryota</taxon>
        <taxon>Fungi</taxon>
        <taxon>Dikarya</taxon>
        <taxon>Ascomycota</taxon>
        <taxon>Pezizomycotina</taxon>
        <taxon>Pezizomycetes</taxon>
        <taxon>Pezizales</taxon>
        <taxon>Tuberaceae</taxon>
        <taxon>Choiromyces</taxon>
    </lineage>
</organism>
<feature type="region of interest" description="Disordered" evidence="1">
    <location>
        <begin position="65"/>
        <end position="94"/>
    </location>
</feature>
<evidence type="ECO:0000313" key="2">
    <source>
        <dbReference type="EMBL" id="RPA93825.1"/>
    </source>
</evidence>
<dbReference type="AlphaFoldDB" id="A0A3N4J6L9"/>
<name>A0A3N4J6L9_9PEZI</name>
<proteinExistence type="predicted"/>
<sequence length="396" mass="44225">MEDPTPTLFNFSTVLGLIDALATNQHSNPLVINPDKISRATPHKSLGDFTNIFHFLETLSEPCTITTDEDDPLPPTQIHSTPRRKRKKRNSSCSKIDAVTEETPPVVRLRGGETPPSLPPVFQPPIRDSLRPSVVTNVSLEDPFDKRPVIRSPMTSIERKAQLVQKILALFPAQASHLLTRPGLRLGANDPSDTDIHVFVDASNILIGFYECIKKRRGYSRGAAVRQPAFSFHGLSLILERGRTSSKKVYVGSSPITVSAREARSLGYEVSLLERVEKERVNPKYSSSSGSESAQKRRLRKVEQAVDEILHLKILESLLDSTPTTIVLASGDAAQGEYSPGFFKVVERCLDRGWKIELVSFKASLSWLYSNKDFLQKWKGFFSLVLLDTFVEELLE</sequence>
<evidence type="ECO:0000256" key="1">
    <source>
        <dbReference type="SAM" id="MobiDB-lite"/>
    </source>
</evidence>
<feature type="compositionally biased region" description="Basic residues" evidence="1">
    <location>
        <begin position="81"/>
        <end position="90"/>
    </location>
</feature>